<reference evidence="6" key="1">
    <citation type="submission" date="2017-01" db="EMBL/GenBank/DDBJ databases">
        <authorList>
            <person name="Varghese N."/>
            <person name="Submissions S."/>
        </authorList>
    </citation>
    <scope>NUCLEOTIDE SEQUENCE [LARGE SCALE GENOMIC DNA]</scope>
    <source>
        <strain evidence="6">DSM 23145</strain>
    </source>
</reference>
<dbReference type="AlphaFoldDB" id="A0A1N7ME76"/>
<protein>
    <recommendedName>
        <fullName evidence="2">Putative cysteine ligase BshC</fullName>
        <ecNumber evidence="2">6.-.-.-</ecNumber>
    </recommendedName>
</protein>
<dbReference type="GO" id="GO:0016874">
    <property type="term" value="F:ligase activity"/>
    <property type="evidence" value="ECO:0007669"/>
    <property type="project" value="UniProtKB-UniRule"/>
</dbReference>
<dbReference type="InterPro" id="IPR055399">
    <property type="entry name" value="CC_BshC"/>
</dbReference>
<dbReference type="InterPro" id="IPR055398">
    <property type="entry name" value="Rossmann-like_BshC"/>
</dbReference>
<organism evidence="5 6">
    <name type="scientific">Kaistella chaponensis</name>
    <dbReference type="NCBI Taxonomy" id="713588"/>
    <lineage>
        <taxon>Bacteria</taxon>
        <taxon>Pseudomonadati</taxon>
        <taxon>Bacteroidota</taxon>
        <taxon>Flavobacteriia</taxon>
        <taxon>Flavobacteriales</taxon>
        <taxon>Weeksellaceae</taxon>
        <taxon>Chryseobacterium group</taxon>
        <taxon>Kaistella</taxon>
    </lineage>
</organism>
<name>A0A1N7ME76_9FLAO</name>
<dbReference type="EMBL" id="FTOI01000008">
    <property type="protein sequence ID" value="SIS84416.1"/>
    <property type="molecule type" value="Genomic_DNA"/>
</dbReference>
<dbReference type="OrthoDB" id="9765151at2"/>
<proteinExistence type="inferred from homology"/>
<dbReference type="Proteomes" id="UP000185839">
    <property type="component" value="Unassembled WGS sequence"/>
</dbReference>
<accession>A0A1N7ME76</accession>
<dbReference type="EC" id="6.-.-.-" evidence="2"/>
<dbReference type="Pfam" id="PF24850">
    <property type="entry name" value="CC_BshC"/>
    <property type="match status" value="1"/>
</dbReference>
<sequence length="528" mass="61647">MKKIANIPFLEIESIPLLIKDFLTQKIPGFEESVFNLENIEKQFQLKKQSFSSENRNVLFDVLQEQHSGFHLAEKQELNLKLIQDENTFTVTTGHQLNLFSGPVFFIYKILQTIKLASFLNEKFPNRKTVPIFWMASEDHDFEEINHFKTENHYYETQAKSGGVVGTIILEDHFFISEFEKEFKDAVFGTELILLLKRAYKKGNSLSQATRTLVQELFAEYGLLILDGDNKLLKSEMKGLFKTELVQQDLVKTTQETIAYLTDQYGKVQVNPRDINLFYLTETRNRIELIGDRYQIVDTNITFSKEEILAELENHPERFSPNALMRPVYQETILPNLAYIGGNAEIMYWLELKNYFSKIETPFPLLIPRNSMLCLAEKTISKTKSFGLEVKDFFRNFASVTNEILLEKNEILPLLNKDEAFLEKHFEELAVSANATDPTFGNLVQAEKTRQLKSFDRMRKRLLRAEKIKQSEKLERLENLFLKIHPGKVWQERSYNFSVFYADFGKEWLQNCYDGIDVQNSELIIFTI</sequence>
<keyword evidence="6" id="KW-1185">Reference proteome</keyword>
<comment type="similarity">
    <text evidence="2">Belongs to the BshC family.</text>
</comment>
<dbReference type="STRING" id="713588.SAMN05421789_108110"/>
<feature type="domain" description="Bacillithiol biosynthesis BshC N-terminal Rossmann-like" evidence="3">
    <location>
        <begin position="29"/>
        <end position="370"/>
    </location>
</feature>
<dbReference type="InterPro" id="IPR011199">
    <property type="entry name" value="Bacillithiol_biosynth_BshC"/>
</dbReference>
<gene>
    <name evidence="2" type="primary">bshC</name>
    <name evidence="5" type="ORF">SAMN05421789_108110</name>
</gene>
<evidence type="ECO:0000256" key="2">
    <source>
        <dbReference type="HAMAP-Rule" id="MF_01867"/>
    </source>
</evidence>
<feature type="domain" description="Bacillithiol biosynthesis BshC C-terminal coiled-coil" evidence="4">
    <location>
        <begin position="373"/>
        <end position="525"/>
    </location>
</feature>
<dbReference type="HAMAP" id="MF_01867">
    <property type="entry name" value="BshC"/>
    <property type="match status" value="1"/>
</dbReference>
<dbReference type="NCBIfam" id="TIGR03998">
    <property type="entry name" value="thiol_BshC"/>
    <property type="match status" value="1"/>
</dbReference>
<evidence type="ECO:0000313" key="5">
    <source>
        <dbReference type="EMBL" id="SIS84416.1"/>
    </source>
</evidence>
<evidence type="ECO:0000313" key="6">
    <source>
        <dbReference type="Proteomes" id="UP000185839"/>
    </source>
</evidence>
<dbReference type="Pfam" id="PF10079">
    <property type="entry name" value="Rossmann-like_BshC"/>
    <property type="match status" value="1"/>
</dbReference>
<dbReference type="RefSeq" id="WP_076387281.1">
    <property type="nucleotide sequence ID" value="NZ_FTOI01000008.1"/>
</dbReference>
<evidence type="ECO:0000259" key="3">
    <source>
        <dbReference type="Pfam" id="PF10079"/>
    </source>
</evidence>
<keyword evidence="1 2" id="KW-0436">Ligase</keyword>
<evidence type="ECO:0000259" key="4">
    <source>
        <dbReference type="Pfam" id="PF24850"/>
    </source>
</evidence>
<evidence type="ECO:0000256" key="1">
    <source>
        <dbReference type="ARBA" id="ARBA00022598"/>
    </source>
</evidence>